<proteinExistence type="predicted"/>
<accession>A0AAV4PUY5</accession>
<keyword evidence="2" id="KW-1185">Reference proteome</keyword>
<comment type="caution">
    <text evidence="1">The sequence shown here is derived from an EMBL/GenBank/DDBJ whole genome shotgun (WGS) entry which is preliminary data.</text>
</comment>
<name>A0AAV4PUY5_CAEEX</name>
<gene>
    <name evidence="1" type="primary">DYHC_1</name>
    <name evidence="1" type="ORF">CEXT_730351</name>
</gene>
<evidence type="ECO:0000313" key="1">
    <source>
        <dbReference type="EMBL" id="GIY00141.1"/>
    </source>
</evidence>
<organism evidence="1 2">
    <name type="scientific">Caerostris extrusa</name>
    <name type="common">Bark spider</name>
    <name type="synonym">Caerostris bankana</name>
    <dbReference type="NCBI Taxonomy" id="172846"/>
    <lineage>
        <taxon>Eukaryota</taxon>
        <taxon>Metazoa</taxon>
        <taxon>Ecdysozoa</taxon>
        <taxon>Arthropoda</taxon>
        <taxon>Chelicerata</taxon>
        <taxon>Arachnida</taxon>
        <taxon>Araneae</taxon>
        <taxon>Araneomorphae</taxon>
        <taxon>Entelegynae</taxon>
        <taxon>Araneoidea</taxon>
        <taxon>Araneidae</taxon>
        <taxon>Caerostris</taxon>
    </lineage>
</organism>
<dbReference type="AlphaFoldDB" id="A0AAV4PUY5"/>
<protein>
    <submittedName>
        <fullName evidence="1">Dynein beta chain, ciliary</fullName>
    </submittedName>
</protein>
<dbReference type="EMBL" id="BPLR01005148">
    <property type="protein sequence ID" value="GIY00141.1"/>
    <property type="molecule type" value="Genomic_DNA"/>
</dbReference>
<reference evidence="1 2" key="1">
    <citation type="submission" date="2021-06" db="EMBL/GenBank/DDBJ databases">
        <title>Caerostris extrusa draft genome.</title>
        <authorList>
            <person name="Kono N."/>
            <person name="Arakawa K."/>
        </authorList>
    </citation>
    <scope>NUCLEOTIDE SEQUENCE [LARGE SCALE GENOMIC DNA]</scope>
</reference>
<dbReference type="Proteomes" id="UP001054945">
    <property type="component" value="Unassembled WGS sequence"/>
</dbReference>
<sequence length="108" mass="12174">MIFIKIISFSPTGIKELFGVATASEEWSKYVIFVDELVSEGLLYLLRRNLYFLLQATTPESGQSPVFMIHVHLDTFGLRFKPPLDKPKHKTLLTLMDGIVAGIFSVTV</sequence>
<evidence type="ECO:0000313" key="2">
    <source>
        <dbReference type="Proteomes" id="UP001054945"/>
    </source>
</evidence>